<accession>A0A6A5BZW4</accession>
<dbReference type="InterPro" id="IPR010121">
    <property type="entry name" value="Pyruvate_phosphate_dikinase"/>
</dbReference>
<feature type="active site" description="Tele-phosphohistidine intermediate" evidence="11">
    <location>
        <position position="510"/>
    </location>
</feature>
<dbReference type="VEuPathDB" id="AmoebaDB:NF0015830"/>
<feature type="domain" description="PEP-utilising enzyme C-terminal" evidence="15">
    <location>
        <begin position="576"/>
        <end position="922"/>
    </location>
</feature>
<evidence type="ECO:0000256" key="3">
    <source>
        <dbReference type="ARBA" id="ARBA00011994"/>
    </source>
</evidence>
<evidence type="ECO:0000256" key="5">
    <source>
        <dbReference type="ARBA" id="ARBA00022723"/>
    </source>
</evidence>
<dbReference type="VEuPathDB" id="AmoebaDB:NfTy_007130"/>
<evidence type="ECO:0000256" key="1">
    <source>
        <dbReference type="ARBA" id="ARBA00001946"/>
    </source>
</evidence>
<comment type="similarity">
    <text evidence="2 10">Belongs to the PEP-utilizing enzyme family.</text>
</comment>
<dbReference type="Gene3D" id="3.30.470.20">
    <property type="entry name" value="ATP-grasp fold, B domain"/>
    <property type="match status" value="1"/>
</dbReference>
<dbReference type="PANTHER" id="PTHR22931:SF9">
    <property type="entry name" value="PYRUVATE, PHOSPHATE DIKINASE 1, CHLOROPLASTIC"/>
    <property type="match status" value="1"/>
</dbReference>
<dbReference type="PROSITE" id="PS00370">
    <property type="entry name" value="PEP_ENZYMES_PHOS_SITE"/>
    <property type="match status" value="1"/>
</dbReference>
<evidence type="ECO:0000256" key="4">
    <source>
        <dbReference type="ARBA" id="ARBA00022679"/>
    </source>
</evidence>
<dbReference type="InterPro" id="IPR002192">
    <property type="entry name" value="PPDK_AMP/ATP-bd"/>
</dbReference>
<evidence type="ECO:0000256" key="8">
    <source>
        <dbReference type="ARBA" id="ARBA00022840"/>
    </source>
</evidence>
<reference evidence="16 17" key="1">
    <citation type="journal article" date="2019" name="Sci. Rep.">
        <title>Nanopore sequencing improves the draft genome of the human pathogenic amoeba Naegleria fowleri.</title>
        <authorList>
            <person name="Liechti N."/>
            <person name="Schurch N."/>
            <person name="Bruggmann R."/>
            <person name="Wittwer M."/>
        </authorList>
    </citation>
    <scope>NUCLEOTIDE SEQUENCE [LARGE SCALE GENOMIC DNA]</scope>
    <source>
        <strain evidence="16 17">ATCC 30894</strain>
    </source>
</reference>
<feature type="domain" description="PEP-utilising enzyme mobile" evidence="13">
    <location>
        <begin position="478"/>
        <end position="558"/>
    </location>
</feature>
<sequence length="931" mass="103950">MSTNHNNFLSPNNVSTPQKFCYFFGMDPITKQNLTEGNRNMKDLLGGKGAGLAEMVNLGVPVPPGFTICTEANVLFNKHNNYASNIDLDDEDEMAQRNLSSRNQLPEQIVSEVNEYLARLEKVTNKKFGSLQNENEKILLVSVRSGAAVSMPGMMDTILNLGLCDDNLPIMIKNFGGNERFVWDSYRNLIQIYGDVVMGVKYEHFEENVKRQKQKRGITLDIDLTLEEIKEIVEDHKKTIFEKTDECFPQDTKQQLFKAIIAVFKSWTNARAVHYRRIHNIRNLKGTAVNIQSMVFGNINQHSGTGVCFSRNPATGENKFYGEYLRQAQGEDVVSGVRTPEKIEELANSFPECYKQLLDISNKLERHFKDIQDMEFTIEEGVLYMLQCRNGKKAVKAALKIYCDMLDEGLINEKEVILKLEASQLDQLLHRYLSEKEIAKHEPLACGLAASPGCAVGRIAFTSEAAIEMAKERKTKGPVVLVRTDTSPEDLAGMQISQGFFTTNGGITSHAAVVARQNGKCCVSGCSALIVNEHEKTCTINGVEFKEGDIITIDGSTGLIFAGALETSEPSLSGDFARVMEIEKRYRTMGVYANADTVGDATKAIEFGAEGIGLCRTEHMFFEKTRILDMRRMIVATNEKQRAEALQKLKEYQRTDFKGLFDVMGDRKVTIRLLDPPLHEFLPHEEHEVEELAKKLGEDKSVVMRKIEELSEKNPMLGHRGCRLGITLPKITQMQAEAIFEAALTSQSPCVHVEIMIPLISSIQELKHQKEIIEKVASKVLTHAGHEKVKFRVGCMIETPRAALLADEIATVSDFFSVGSNDLTQMTFGFSRDDAEKFLKDYIDMELSQTDPFQILDQDGVGKLIRMAVEKGRSVKPDLTVGLCGEHGGEAQSVQFLHTCGLTYVSCSPYRIPIARIAAAQQSILSGSVKK</sequence>
<dbReference type="SUPFAM" id="SSF52009">
    <property type="entry name" value="Phosphohistidine domain"/>
    <property type="match status" value="1"/>
</dbReference>
<dbReference type="InterPro" id="IPR023151">
    <property type="entry name" value="PEP_util_CS"/>
</dbReference>
<proteinExistence type="inferred from homology"/>
<dbReference type="SUPFAM" id="SSF51621">
    <property type="entry name" value="Phosphoenolpyruvate/pyruvate domain"/>
    <property type="match status" value="1"/>
</dbReference>
<dbReference type="Pfam" id="PF00391">
    <property type="entry name" value="PEP-utilizers"/>
    <property type="match status" value="1"/>
</dbReference>
<keyword evidence="9 12" id="KW-0460">Magnesium</keyword>
<dbReference type="GeneID" id="68114836"/>
<keyword evidence="7" id="KW-0418">Kinase</keyword>
<dbReference type="RefSeq" id="XP_044568416.1">
    <property type="nucleotide sequence ID" value="XM_044711382.1"/>
</dbReference>
<evidence type="ECO:0000256" key="6">
    <source>
        <dbReference type="ARBA" id="ARBA00022741"/>
    </source>
</evidence>
<evidence type="ECO:0000256" key="2">
    <source>
        <dbReference type="ARBA" id="ARBA00007837"/>
    </source>
</evidence>
<gene>
    <name evidence="16" type="ORF">FDP41_007618</name>
</gene>
<keyword evidence="6" id="KW-0547">Nucleotide-binding</keyword>
<dbReference type="Proteomes" id="UP000444721">
    <property type="component" value="Unassembled WGS sequence"/>
</dbReference>
<dbReference type="InterPro" id="IPR018274">
    <property type="entry name" value="PEP_util_AS"/>
</dbReference>
<dbReference type="Pfam" id="PF02896">
    <property type="entry name" value="PEP-utilizers_C"/>
    <property type="match status" value="1"/>
</dbReference>
<dbReference type="OrthoDB" id="6123450at2759"/>
<feature type="binding site" evidence="12">
    <location>
        <position position="822"/>
    </location>
    <ligand>
        <name>Mg(2+)</name>
        <dbReference type="ChEBI" id="CHEBI:18420"/>
    </ligand>
</feature>
<feature type="domain" description="Pyruvate phosphate dikinase AMP/ATP-binding" evidence="14">
    <location>
        <begin position="354"/>
        <end position="402"/>
    </location>
</feature>
<dbReference type="InterPro" id="IPR008279">
    <property type="entry name" value="PEP-util_enz_mobile_dom"/>
</dbReference>
<comment type="catalytic activity">
    <reaction evidence="10">
        <text>pyruvate + phosphate + ATP = phosphoenolpyruvate + AMP + diphosphate + H(+)</text>
        <dbReference type="Rhea" id="RHEA:10756"/>
        <dbReference type="ChEBI" id="CHEBI:15361"/>
        <dbReference type="ChEBI" id="CHEBI:15378"/>
        <dbReference type="ChEBI" id="CHEBI:30616"/>
        <dbReference type="ChEBI" id="CHEBI:33019"/>
        <dbReference type="ChEBI" id="CHEBI:43474"/>
        <dbReference type="ChEBI" id="CHEBI:58702"/>
        <dbReference type="ChEBI" id="CHEBI:456215"/>
        <dbReference type="EC" id="2.7.9.1"/>
    </reaction>
</comment>
<keyword evidence="17" id="KW-1185">Reference proteome</keyword>
<dbReference type="Pfam" id="PF01326">
    <property type="entry name" value="PPDK_N"/>
    <property type="match status" value="2"/>
</dbReference>
<dbReference type="InterPro" id="IPR036637">
    <property type="entry name" value="Phosphohistidine_dom_sf"/>
</dbReference>
<feature type="binding site" evidence="12">
    <location>
        <position position="798"/>
    </location>
    <ligand>
        <name>Mg(2+)</name>
        <dbReference type="ChEBI" id="CHEBI:18420"/>
    </ligand>
</feature>
<dbReference type="OMA" id="HFFHEVG"/>
<evidence type="ECO:0000259" key="15">
    <source>
        <dbReference type="Pfam" id="PF02896"/>
    </source>
</evidence>
<dbReference type="GO" id="GO:0005524">
    <property type="term" value="F:ATP binding"/>
    <property type="evidence" value="ECO:0007669"/>
    <property type="project" value="UniProtKB-UniRule"/>
</dbReference>
<feature type="domain" description="Pyruvate phosphate dikinase AMP/ATP-binding" evidence="14">
    <location>
        <begin position="43"/>
        <end position="343"/>
    </location>
</feature>
<feature type="active site" description="Proton donor" evidence="11">
    <location>
        <position position="884"/>
    </location>
</feature>
<dbReference type="GO" id="GO:0050242">
    <property type="term" value="F:pyruvate, phosphate dikinase activity"/>
    <property type="evidence" value="ECO:0007669"/>
    <property type="project" value="UniProtKB-UniRule"/>
</dbReference>
<dbReference type="InterPro" id="IPR040442">
    <property type="entry name" value="Pyrv_kinase-like_dom_sf"/>
</dbReference>
<evidence type="ECO:0000313" key="17">
    <source>
        <dbReference type="Proteomes" id="UP000444721"/>
    </source>
</evidence>
<evidence type="ECO:0000259" key="13">
    <source>
        <dbReference type="Pfam" id="PF00391"/>
    </source>
</evidence>
<dbReference type="Gene3D" id="3.30.1490.20">
    <property type="entry name" value="ATP-grasp fold, A domain"/>
    <property type="match status" value="1"/>
</dbReference>
<comment type="cofactor">
    <cofactor evidence="1 10 12">
        <name>Mg(2+)</name>
        <dbReference type="ChEBI" id="CHEBI:18420"/>
    </cofactor>
</comment>
<evidence type="ECO:0000313" key="16">
    <source>
        <dbReference type="EMBL" id="KAF0983703.1"/>
    </source>
</evidence>
<dbReference type="PANTHER" id="PTHR22931">
    <property type="entry name" value="PHOSPHOENOLPYRUVATE DIKINASE-RELATED"/>
    <property type="match status" value="1"/>
</dbReference>
<keyword evidence="5 12" id="KW-0479">Metal-binding</keyword>
<dbReference type="EC" id="2.7.9.1" evidence="3 10"/>
<evidence type="ECO:0000256" key="9">
    <source>
        <dbReference type="ARBA" id="ARBA00022842"/>
    </source>
</evidence>
<dbReference type="EMBL" id="VFQX01000004">
    <property type="protein sequence ID" value="KAF0983703.1"/>
    <property type="molecule type" value="Genomic_DNA"/>
</dbReference>
<dbReference type="Gene3D" id="1.20.80.30">
    <property type="match status" value="1"/>
</dbReference>
<dbReference type="PROSITE" id="PS00742">
    <property type="entry name" value="PEP_ENZYMES_2"/>
    <property type="match status" value="1"/>
</dbReference>
<comment type="caution">
    <text evidence="16">The sequence shown here is derived from an EMBL/GenBank/DDBJ whole genome shotgun (WGS) entry which is preliminary data.</text>
</comment>
<keyword evidence="4" id="KW-0808">Transferase</keyword>
<organism evidence="16 17">
    <name type="scientific">Naegleria fowleri</name>
    <name type="common">Brain eating amoeba</name>
    <dbReference type="NCBI Taxonomy" id="5763"/>
    <lineage>
        <taxon>Eukaryota</taxon>
        <taxon>Discoba</taxon>
        <taxon>Heterolobosea</taxon>
        <taxon>Tetramitia</taxon>
        <taxon>Eutetramitia</taxon>
        <taxon>Vahlkampfiidae</taxon>
        <taxon>Naegleria</taxon>
    </lineage>
</organism>
<dbReference type="InterPro" id="IPR000121">
    <property type="entry name" value="PEP_util_C"/>
</dbReference>
<dbReference type="Gene3D" id="1.10.189.10">
    <property type="entry name" value="Pyruvate Phosphate Dikinase, domain 2"/>
    <property type="match status" value="1"/>
</dbReference>
<evidence type="ECO:0000259" key="14">
    <source>
        <dbReference type="Pfam" id="PF01326"/>
    </source>
</evidence>
<dbReference type="AlphaFoldDB" id="A0A6A5BZW4"/>
<evidence type="ECO:0000256" key="10">
    <source>
        <dbReference type="PIRNR" id="PIRNR000853"/>
    </source>
</evidence>
<dbReference type="SMR" id="A0A6A5BZW4"/>
<dbReference type="PIRSF" id="PIRSF000853">
    <property type="entry name" value="PPDK"/>
    <property type="match status" value="1"/>
</dbReference>
<name>A0A6A5BZW4_NAEFO</name>
<evidence type="ECO:0000256" key="11">
    <source>
        <dbReference type="PIRSR" id="PIRSR000853-1"/>
    </source>
</evidence>
<dbReference type="Gene3D" id="3.20.20.60">
    <property type="entry name" value="Phosphoenolpyruvate-binding domains"/>
    <property type="match status" value="1"/>
</dbReference>
<evidence type="ECO:0000256" key="7">
    <source>
        <dbReference type="ARBA" id="ARBA00022777"/>
    </source>
</evidence>
<dbReference type="Gene3D" id="3.50.30.10">
    <property type="entry name" value="Phosphohistidine domain"/>
    <property type="match status" value="1"/>
</dbReference>
<keyword evidence="8" id="KW-0067">ATP-binding</keyword>
<dbReference type="NCBIfam" id="TIGR01828">
    <property type="entry name" value="pyru_phos_dikin"/>
    <property type="match status" value="1"/>
</dbReference>
<dbReference type="VEuPathDB" id="AmoebaDB:FDP41_007618"/>
<evidence type="ECO:0000256" key="12">
    <source>
        <dbReference type="PIRSR" id="PIRSR000853-3"/>
    </source>
</evidence>
<dbReference type="InterPro" id="IPR015813">
    <property type="entry name" value="Pyrv/PenolPyrv_kinase-like_dom"/>
</dbReference>
<dbReference type="GO" id="GO:0016301">
    <property type="term" value="F:kinase activity"/>
    <property type="evidence" value="ECO:0007669"/>
    <property type="project" value="UniProtKB-UniRule"/>
</dbReference>
<dbReference type="SUPFAM" id="SSF56059">
    <property type="entry name" value="Glutathione synthetase ATP-binding domain-like"/>
    <property type="match status" value="1"/>
</dbReference>
<dbReference type="GO" id="GO:0046872">
    <property type="term" value="F:metal ion binding"/>
    <property type="evidence" value="ECO:0007669"/>
    <property type="project" value="UniProtKB-UniRule"/>
</dbReference>
<dbReference type="InterPro" id="IPR013815">
    <property type="entry name" value="ATP_grasp_subdomain_1"/>
</dbReference>
<protein>
    <recommendedName>
        <fullName evidence="3 10">Pyruvate, phosphate dikinase</fullName>
        <ecNumber evidence="3 10">2.7.9.1</ecNumber>
    </recommendedName>
</protein>